<reference evidence="2 3" key="1">
    <citation type="submission" date="2015-11" db="EMBL/GenBank/DDBJ databases">
        <title>Genomic analysis of 38 Legionella species identifies large and diverse effector repertoires.</title>
        <authorList>
            <person name="Burstein D."/>
            <person name="Amaro F."/>
            <person name="Zusman T."/>
            <person name="Lifshitz Z."/>
            <person name="Cohen O."/>
            <person name="Gilbert J.A."/>
            <person name="Pupko T."/>
            <person name="Shuman H.A."/>
            <person name="Segal G."/>
        </authorList>
    </citation>
    <scope>NUCLEOTIDE SEQUENCE [LARGE SCALE GENOMIC DNA]</scope>
    <source>
        <strain evidence="2 3">CDC#1442-AUS-E</strain>
    </source>
</reference>
<evidence type="ECO:0000313" key="2">
    <source>
        <dbReference type="EMBL" id="KTD47508.1"/>
    </source>
</evidence>
<feature type="transmembrane region" description="Helical" evidence="1">
    <location>
        <begin position="35"/>
        <end position="58"/>
    </location>
</feature>
<protein>
    <submittedName>
        <fullName evidence="2">Uncharacterized protein</fullName>
    </submittedName>
</protein>
<dbReference type="AlphaFoldDB" id="A0A0W0XSK5"/>
<proteinExistence type="predicted"/>
<name>A0A0W0XSK5_9GAMM</name>
<sequence>MIEQLKKRILTYYLLSNIEQEVWIYQDRINFVKKLLNRVIFSTGVLGVLFLVLFMLDYKFASKIVFPFFMASLIPYYFYAVSCHLLRKEKNNT</sequence>
<dbReference type="Proteomes" id="UP000054618">
    <property type="component" value="Unassembled WGS sequence"/>
</dbReference>
<feature type="transmembrane region" description="Helical" evidence="1">
    <location>
        <begin position="64"/>
        <end position="86"/>
    </location>
</feature>
<keyword evidence="1" id="KW-1133">Transmembrane helix</keyword>
<keyword evidence="3" id="KW-1185">Reference proteome</keyword>
<organism evidence="2 3">
    <name type="scientific">Legionella quinlivanii</name>
    <dbReference type="NCBI Taxonomy" id="45073"/>
    <lineage>
        <taxon>Bacteria</taxon>
        <taxon>Pseudomonadati</taxon>
        <taxon>Pseudomonadota</taxon>
        <taxon>Gammaproteobacteria</taxon>
        <taxon>Legionellales</taxon>
        <taxon>Legionellaceae</taxon>
        <taxon>Legionella</taxon>
    </lineage>
</organism>
<gene>
    <name evidence="2" type="ORF">Lqui_2434</name>
</gene>
<comment type="caution">
    <text evidence="2">The sequence shown here is derived from an EMBL/GenBank/DDBJ whole genome shotgun (WGS) entry which is preliminary data.</text>
</comment>
<evidence type="ECO:0000313" key="3">
    <source>
        <dbReference type="Proteomes" id="UP000054618"/>
    </source>
</evidence>
<dbReference type="PATRIC" id="fig|45073.5.peg.2573"/>
<keyword evidence="1" id="KW-0812">Transmembrane</keyword>
<evidence type="ECO:0000256" key="1">
    <source>
        <dbReference type="SAM" id="Phobius"/>
    </source>
</evidence>
<accession>A0A0W0XSK5</accession>
<dbReference type="EMBL" id="LNYS01000020">
    <property type="protein sequence ID" value="KTD47508.1"/>
    <property type="molecule type" value="Genomic_DNA"/>
</dbReference>
<keyword evidence="1" id="KW-0472">Membrane</keyword>